<accession>A0A8J4QX09</accession>
<evidence type="ECO:0000256" key="3">
    <source>
        <dbReference type="ARBA" id="ARBA00022475"/>
    </source>
</evidence>
<evidence type="ECO:0000256" key="8">
    <source>
        <dbReference type="ARBA" id="ARBA00022777"/>
    </source>
</evidence>
<evidence type="ECO:0000313" key="16">
    <source>
        <dbReference type="Proteomes" id="UP000737018"/>
    </source>
</evidence>
<dbReference type="PANTHER" id="PTHR47982">
    <property type="entry name" value="PROLINE-RICH RECEPTOR-LIKE PROTEIN KINASE PERK4"/>
    <property type="match status" value="1"/>
</dbReference>
<comment type="caution">
    <text evidence="15">The sequence shown here is derived from an EMBL/GenBank/DDBJ whole genome shotgun (WGS) entry which is preliminary data.</text>
</comment>
<dbReference type="EC" id="2.7.11.1" evidence="2"/>
<dbReference type="Gene3D" id="3.30.200.20">
    <property type="entry name" value="Phosphorylase Kinase, domain 1"/>
    <property type="match status" value="1"/>
</dbReference>
<comment type="subcellular location">
    <subcellularLocation>
        <location evidence="1">Cell membrane</location>
        <topology evidence="1">Single-pass membrane protein</topology>
    </subcellularLocation>
</comment>
<keyword evidence="3" id="KW-1003">Cell membrane</keyword>
<dbReference type="GO" id="GO:0005524">
    <property type="term" value="F:ATP binding"/>
    <property type="evidence" value="ECO:0007669"/>
    <property type="project" value="UniProtKB-KW"/>
</dbReference>
<feature type="transmembrane region" description="Helical" evidence="14">
    <location>
        <begin position="20"/>
        <end position="45"/>
    </location>
</feature>
<dbReference type="Proteomes" id="UP000737018">
    <property type="component" value="Unassembled WGS sequence"/>
</dbReference>
<evidence type="ECO:0000256" key="2">
    <source>
        <dbReference type="ARBA" id="ARBA00012513"/>
    </source>
</evidence>
<dbReference type="EMBL" id="JRKL02002896">
    <property type="protein sequence ID" value="KAF3957170.1"/>
    <property type="molecule type" value="Genomic_DNA"/>
</dbReference>
<organism evidence="15 16">
    <name type="scientific">Castanea mollissima</name>
    <name type="common">Chinese chestnut</name>
    <dbReference type="NCBI Taxonomy" id="60419"/>
    <lineage>
        <taxon>Eukaryota</taxon>
        <taxon>Viridiplantae</taxon>
        <taxon>Streptophyta</taxon>
        <taxon>Embryophyta</taxon>
        <taxon>Tracheophyta</taxon>
        <taxon>Spermatophyta</taxon>
        <taxon>Magnoliopsida</taxon>
        <taxon>eudicotyledons</taxon>
        <taxon>Gunneridae</taxon>
        <taxon>Pentapetalae</taxon>
        <taxon>rosids</taxon>
        <taxon>fabids</taxon>
        <taxon>Fagales</taxon>
        <taxon>Fagaceae</taxon>
        <taxon>Castanea</taxon>
    </lineage>
</organism>
<gene>
    <name evidence="15" type="ORF">CMV_017789</name>
</gene>
<keyword evidence="7" id="KW-0547">Nucleotide-binding</keyword>
<evidence type="ECO:0000256" key="12">
    <source>
        <dbReference type="ARBA" id="ARBA00047899"/>
    </source>
</evidence>
<dbReference type="InterPro" id="IPR011009">
    <property type="entry name" value="Kinase-like_dom_sf"/>
</dbReference>
<evidence type="ECO:0000313" key="15">
    <source>
        <dbReference type="EMBL" id="KAF3957170.1"/>
    </source>
</evidence>
<dbReference type="Gene3D" id="1.10.510.10">
    <property type="entry name" value="Transferase(Phosphotransferase) domain 1"/>
    <property type="match status" value="1"/>
</dbReference>
<evidence type="ECO:0000256" key="1">
    <source>
        <dbReference type="ARBA" id="ARBA00004162"/>
    </source>
</evidence>
<dbReference type="PANTHER" id="PTHR47982:SF35">
    <property type="entry name" value="PROLINE-RICH RECEPTOR-LIKE PROTEIN KINASE PERK1-RELATED"/>
    <property type="match status" value="1"/>
</dbReference>
<sequence length="235" mass="25563">MEPPTAPPPQPEPKTGLTPLVGLIVGTVIGGLILLVAVGIFVICYRRRNRRRPDEGPATSDPTPTPSTGHPLALSQIIFSYELLAIATNGFSEKNFIGEGGFGHVHKGSFQMRNLGQKLRSLVVSITNTLFHWLDIAFLGNKDCLFMSLSQMVTWNIICMARPLLAQALKHGNFEAVVDPRLQNDYVPTELARMVACAAACVRYMARSRPRISQALVNAADLAPSQLCTNLSQAV</sequence>
<evidence type="ECO:0000256" key="10">
    <source>
        <dbReference type="ARBA" id="ARBA00022989"/>
    </source>
</evidence>
<dbReference type="GO" id="GO:0005886">
    <property type="term" value="C:plasma membrane"/>
    <property type="evidence" value="ECO:0007669"/>
    <property type="project" value="UniProtKB-SubCell"/>
</dbReference>
<keyword evidence="9" id="KW-0067">ATP-binding</keyword>
<comment type="catalytic activity">
    <reaction evidence="13">
        <text>L-seryl-[protein] + ATP = O-phospho-L-seryl-[protein] + ADP + H(+)</text>
        <dbReference type="Rhea" id="RHEA:17989"/>
        <dbReference type="Rhea" id="RHEA-COMP:9863"/>
        <dbReference type="Rhea" id="RHEA-COMP:11604"/>
        <dbReference type="ChEBI" id="CHEBI:15378"/>
        <dbReference type="ChEBI" id="CHEBI:29999"/>
        <dbReference type="ChEBI" id="CHEBI:30616"/>
        <dbReference type="ChEBI" id="CHEBI:83421"/>
        <dbReference type="ChEBI" id="CHEBI:456216"/>
        <dbReference type="EC" id="2.7.11.1"/>
    </reaction>
</comment>
<evidence type="ECO:0000256" key="5">
    <source>
        <dbReference type="ARBA" id="ARBA00022679"/>
    </source>
</evidence>
<reference evidence="15" key="1">
    <citation type="submission" date="2020-03" db="EMBL/GenBank/DDBJ databases">
        <title>Castanea mollissima Vanexum genome sequencing.</title>
        <authorList>
            <person name="Staton M."/>
        </authorList>
    </citation>
    <scope>NUCLEOTIDE SEQUENCE</scope>
    <source>
        <tissue evidence="15">Leaf</tissue>
    </source>
</reference>
<evidence type="ECO:0000256" key="9">
    <source>
        <dbReference type="ARBA" id="ARBA00022840"/>
    </source>
</evidence>
<evidence type="ECO:0000256" key="7">
    <source>
        <dbReference type="ARBA" id="ARBA00022741"/>
    </source>
</evidence>
<dbReference type="SUPFAM" id="SSF56112">
    <property type="entry name" value="Protein kinase-like (PK-like)"/>
    <property type="match status" value="1"/>
</dbReference>
<dbReference type="GO" id="GO:0004674">
    <property type="term" value="F:protein serine/threonine kinase activity"/>
    <property type="evidence" value="ECO:0007669"/>
    <property type="project" value="UniProtKB-KW"/>
</dbReference>
<keyword evidence="10 14" id="KW-1133">Transmembrane helix</keyword>
<dbReference type="CDD" id="cd12087">
    <property type="entry name" value="TM_EGFR-like"/>
    <property type="match status" value="1"/>
</dbReference>
<keyword evidence="5" id="KW-0808">Transferase</keyword>
<keyword evidence="16" id="KW-1185">Reference proteome</keyword>
<dbReference type="InterPro" id="IPR047117">
    <property type="entry name" value="PERK1-13-like"/>
</dbReference>
<keyword evidence="6 14" id="KW-0812">Transmembrane</keyword>
<evidence type="ECO:0000256" key="13">
    <source>
        <dbReference type="ARBA" id="ARBA00048679"/>
    </source>
</evidence>
<keyword evidence="11 14" id="KW-0472">Membrane</keyword>
<keyword evidence="4" id="KW-0723">Serine/threonine-protein kinase</keyword>
<dbReference type="AlphaFoldDB" id="A0A8J4QX09"/>
<evidence type="ECO:0000256" key="14">
    <source>
        <dbReference type="SAM" id="Phobius"/>
    </source>
</evidence>
<evidence type="ECO:0000256" key="4">
    <source>
        <dbReference type="ARBA" id="ARBA00022527"/>
    </source>
</evidence>
<name>A0A8J4QX09_9ROSI</name>
<evidence type="ECO:0000256" key="6">
    <source>
        <dbReference type="ARBA" id="ARBA00022692"/>
    </source>
</evidence>
<keyword evidence="8" id="KW-0418">Kinase</keyword>
<protein>
    <recommendedName>
        <fullName evidence="2">non-specific serine/threonine protein kinase</fullName>
        <ecNumber evidence="2">2.7.11.1</ecNumber>
    </recommendedName>
</protein>
<evidence type="ECO:0000256" key="11">
    <source>
        <dbReference type="ARBA" id="ARBA00023136"/>
    </source>
</evidence>
<comment type="catalytic activity">
    <reaction evidence="12">
        <text>L-threonyl-[protein] + ATP = O-phospho-L-threonyl-[protein] + ADP + H(+)</text>
        <dbReference type="Rhea" id="RHEA:46608"/>
        <dbReference type="Rhea" id="RHEA-COMP:11060"/>
        <dbReference type="Rhea" id="RHEA-COMP:11605"/>
        <dbReference type="ChEBI" id="CHEBI:15378"/>
        <dbReference type="ChEBI" id="CHEBI:30013"/>
        <dbReference type="ChEBI" id="CHEBI:30616"/>
        <dbReference type="ChEBI" id="CHEBI:61977"/>
        <dbReference type="ChEBI" id="CHEBI:456216"/>
        <dbReference type="EC" id="2.7.11.1"/>
    </reaction>
</comment>
<proteinExistence type="predicted"/>